<gene>
    <name evidence="2" type="ORF">KSF_069040</name>
</gene>
<dbReference type="CDD" id="cd07263">
    <property type="entry name" value="VOC_like"/>
    <property type="match status" value="1"/>
</dbReference>
<protein>
    <recommendedName>
        <fullName evidence="1">VOC domain-containing protein</fullName>
    </recommendedName>
</protein>
<dbReference type="Pfam" id="PF00903">
    <property type="entry name" value="Glyoxalase"/>
    <property type="match status" value="1"/>
</dbReference>
<dbReference type="InterPro" id="IPR004360">
    <property type="entry name" value="Glyas_Fos-R_dOase_dom"/>
</dbReference>
<keyword evidence="3" id="KW-1185">Reference proteome</keyword>
<dbReference type="AlphaFoldDB" id="A0A8J3IVB3"/>
<dbReference type="InterPro" id="IPR029068">
    <property type="entry name" value="Glyas_Bleomycin-R_OHBP_Dase"/>
</dbReference>
<feature type="domain" description="VOC" evidence="1">
    <location>
        <begin position="1"/>
        <end position="129"/>
    </location>
</feature>
<comment type="caution">
    <text evidence="2">The sequence shown here is derived from an EMBL/GenBank/DDBJ whole genome shotgun (WGS) entry which is preliminary data.</text>
</comment>
<organism evidence="2 3">
    <name type="scientific">Reticulibacter mediterranei</name>
    <dbReference type="NCBI Taxonomy" id="2778369"/>
    <lineage>
        <taxon>Bacteria</taxon>
        <taxon>Bacillati</taxon>
        <taxon>Chloroflexota</taxon>
        <taxon>Ktedonobacteria</taxon>
        <taxon>Ktedonobacterales</taxon>
        <taxon>Reticulibacteraceae</taxon>
        <taxon>Reticulibacter</taxon>
    </lineage>
</organism>
<dbReference type="PROSITE" id="PS51819">
    <property type="entry name" value="VOC"/>
    <property type="match status" value="1"/>
</dbReference>
<dbReference type="InterPro" id="IPR037523">
    <property type="entry name" value="VOC_core"/>
</dbReference>
<dbReference type="PANTHER" id="PTHR36437:SF2">
    <property type="entry name" value="GLYOXALASE_BLEOMYCIN RESISTANCE PROTEIN_DIOXYGENASE"/>
    <property type="match status" value="1"/>
</dbReference>
<dbReference type="Proteomes" id="UP000597444">
    <property type="component" value="Unassembled WGS sequence"/>
</dbReference>
<dbReference type="EMBL" id="BNJK01000001">
    <property type="protein sequence ID" value="GHO96856.1"/>
    <property type="molecule type" value="Genomic_DNA"/>
</dbReference>
<dbReference type="RefSeq" id="WP_220207449.1">
    <property type="nucleotide sequence ID" value="NZ_BNJK01000001.1"/>
</dbReference>
<dbReference type="SUPFAM" id="SSF54593">
    <property type="entry name" value="Glyoxalase/Bleomycin resistance protein/Dihydroxybiphenyl dioxygenase"/>
    <property type="match status" value="1"/>
</dbReference>
<evidence type="ECO:0000259" key="1">
    <source>
        <dbReference type="PROSITE" id="PS51819"/>
    </source>
</evidence>
<dbReference type="Gene3D" id="3.10.180.10">
    <property type="entry name" value="2,3-Dihydroxybiphenyl 1,2-Dioxygenase, domain 1"/>
    <property type="match status" value="1"/>
</dbReference>
<proteinExistence type="predicted"/>
<evidence type="ECO:0000313" key="3">
    <source>
        <dbReference type="Proteomes" id="UP000597444"/>
    </source>
</evidence>
<accession>A0A8J3IVB3</accession>
<sequence>MRIYITSVPIADYNKALTFYTEILGFQKKRDIELGGGARFITVVSPEDPDGPEILLEPNAYYPAMKALREALTEDGIPITSFAVDDVQAEYERLRKLGVTFTQEPFSQSGPTTAVFDDTNGNLIQIVELKKGA</sequence>
<evidence type="ECO:0000313" key="2">
    <source>
        <dbReference type="EMBL" id="GHO96856.1"/>
    </source>
</evidence>
<name>A0A8J3IVB3_9CHLR</name>
<dbReference type="PANTHER" id="PTHR36437">
    <property type="entry name" value="GLYOXALASE/BLEOMYCIN RESISTANCE PROTEIN/DIOXYGENASE"/>
    <property type="match status" value="1"/>
</dbReference>
<reference evidence="2" key="1">
    <citation type="submission" date="2020-10" db="EMBL/GenBank/DDBJ databases">
        <title>Taxonomic study of unclassified bacteria belonging to the class Ktedonobacteria.</title>
        <authorList>
            <person name="Yabe S."/>
            <person name="Wang C.M."/>
            <person name="Zheng Y."/>
            <person name="Sakai Y."/>
            <person name="Cavaletti L."/>
            <person name="Monciardini P."/>
            <person name="Donadio S."/>
        </authorList>
    </citation>
    <scope>NUCLEOTIDE SEQUENCE</scope>
    <source>
        <strain evidence="2">ID150040</strain>
    </source>
</reference>